<dbReference type="RefSeq" id="WP_017085203.1">
    <property type="nucleotide sequence ID" value="NZ_CAWNZY010000002.1"/>
</dbReference>
<proteinExistence type="predicted"/>
<accession>A0A2T5EJJ7</accession>
<comment type="caution">
    <text evidence="1">The sequence shown here is derived from an EMBL/GenBank/DDBJ whole genome shotgun (WGS) entry which is preliminary data.</text>
</comment>
<dbReference type="Proteomes" id="UP000244080">
    <property type="component" value="Unassembled WGS sequence"/>
</dbReference>
<name>A0A2T5EJJ7_VIBSP</name>
<dbReference type="EMBL" id="PIGA01000010">
    <property type="protein sequence ID" value="PTP20426.1"/>
    <property type="molecule type" value="Genomic_DNA"/>
</dbReference>
<organism evidence="1 2">
    <name type="scientific">Vibrio splendidus</name>
    <dbReference type="NCBI Taxonomy" id="29497"/>
    <lineage>
        <taxon>Bacteria</taxon>
        <taxon>Pseudomonadati</taxon>
        <taxon>Pseudomonadota</taxon>
        <taxon>Gammaproteobacteria</taxon>
        <taxon>Vibrionales</taxon>
        <taxon>Vibrionaceae</taxon>
        <taxon>Vibrio</taxon>
    </lineage>
</organism>
<protein>
    <submittedName>
        <fullName evidence="1">Uncharacterized protein</fullName>
    </submittedName>
</protein>
<gene>
    <name evidence="1" type="ORF">CWO36_07830</name>
</gene>
<dbReference type="AlphaFoldDB" id="A0A2T5EJJ7"/>
<evidence type="ECO:0000313" key="2">
    <source>
        <dbReference type="Proteomes" id="UP000244080"/>
    </source>
</evidence>
<evidence type="ECO:0000313" key="1">
    <source>
        <dbReference type="EMBL" id="PTP20426.1"/>
    </source>
</evidence>
<sequence>MTQYQTIAVIVGLFAVLWLFRPKGNFSKTVYGEERDSIIQLCKDDPSIIEYVALLDTFDKDVVCEVKLKNKQPVRVDSGVKATSTWLQLKALKSYSELPEFLLNNE</sequence>
<reference evidence="1 2" key="1">
    <citation type="submission" date="2017-11" db="EMBL/GenBank/DDBJ databases">
        <title>Population delineation of vibrios coincides with oyster pathogenicity.</title>
        <authorList>
            <person name="Bruto M."/>
            <person name="Labreuche Y."/>
            <person name="James A."/>
            <person name="Piel D."/>
            <person name="Chenivesse S."/>
            <person name="Petton B."/>
            <person name="Polz M.F."/>
            <person name="Le Roux F."/>
        </authorList>
    </citation>
    <scope>NUCLEOTIDE SEQUENCE [LARGE SCALE GENOMIC DNA]</scope>
    <source>
        <strain evidence="1 2">1F_55</strain>
    </source>
</reference>